<proteinExistence type="predicted"/>
<sequence length="21" mass="2538">MLLQVYCIFYFQFPTILGHCT</sequence>
<accession>A0A0A9B6G3</accession>
<protein>
    <submittedName>
        <fullName evidence="1">Uncharacterized protein</fullName>
    </submittedName>
</protein>
<dbReference type="EMBL" id="GBRH01241130">
    <property type="protein sequence ID" value="JAD56765.1"/>
    <property type="molecule type" value="Transcribed_RNA"/>
</dbReference>
<dbReference type="AlphaFoldDB" id="A0A0A9B6G3"/>
<evidence type="ECO:0000313" key="1">
    <source>
        <dbReference type="EMBL" id="JAD56765.1"/>
    </source>
</evidence>
<name>A0A0A9B6G3_ARUDO</name>
<organism evidence="1">
    <name type="scientific">Arundo donax</name>
    <name type="common">Giant reed</name>
    <name type="synonym">Donax arundinaceus</name>
    <dbReference type="NCBI Taxonomy" id="35708"/>
    <lineage>
        <taxon>Eukaryota</taxon>
        <taxon>Viridiplantae</taxon>
        <taxon>Streptophyta</taxon>
        <taxon>Embryophyta</taxon>
        <taxon>Tracheophyta</taxon>
        <taxon>Spermatophyta</taxon>
        <taxon>Magnoliopsida</taxon>
        <taxon>Liliopsida</taxon>
        <taxon>Poales</taxon>
        <taxon>Poaceae</taxon>
        <taxon>PACMAD clade</taxon>
        <taxon>Arundinoideae</taxon>
        <taxon>Arundineae</taxon>
        <taxon>Arundo</taxon>
    </lineage>
</organism>
<reference evidence="1" key="1">
    <citation type="submission" date="2014-09" db="EMBL/GenBank/DDBJ databases">
        <authorList>
            <person name="Magalhaes I.L.F."/>
            <person name="Oliveira U."/>
            <person name="Santos F.R."/>
            <person name="Vidigal T.H.D.A."/>
            <person name="Brescovit A.D."/>
            <person name="Santos A.J."/>
        </authorList>
    </citation>
    <scope>NUCLEOTIDE SEQUENCE</scope>
    <source>
        <tissue evidence="1">Shoot tissue taken approximately 20 cm above the soil surface</tissue>
    </source>
</reference>
<reference evidence="1" key="2">
    <citation type="journal article" date="2015" name="Data Brief">
        <title>Shoot transcriptome of the giant reed, Arundo donax.</title>
        <authorList>
            <person name="Barrero R.A."/>
            <person name="Guerrero F.D."/>
            <person name="Moolhuijzen P."/>
            <person name="Goolsby J.A."/>
            <person name="Tidwell J."/>
            <person name="Bellgard S.E."/>
            <person name="Bellgard M.I."/>
        </authorList>
    </citation>
    <scope>NUCLEOTIDE SEQUENCE</scope>
    <source>
        <tissue evidence="1">Shoot tissue taken approximately 20 cm above the soil surface</tissue>
    </source>
</reference>